<dbReference type="EMBL" id="CM042025">
    <property type="protein sequence ID" value="KAI3807102.1"/>
    <property type="molecule type" value="Genomic_DNA"/>
</dbReference>
<keyword evidence="2" id="KW-1185">Reference proteome</keyword>
<name>A0ACB9IJ50_9ASTR</name>
<evidence type="ECO:0000313" key="1">
    <source>
        <dbReference type="EMBL" id="KAI3807102.1"/>
    </source>
</evidence>
<organism evidence="1 2">
    <name type="scientific">Smallanthus sonchifolius</name>
    <dbReference type="NCBI Taxonomy" id="185202"/>
    <lineage>
        <taxon>Eukaryota</taxon>
        <taxon>Viridiplantae</taxon>
        <taxon>Streptophyta</taxon>
        <taxon>Embryophyta</taxon>
        <taxon>Tracheophyta</taxon>
        <taxon>Spermatophyta</taxon>
        <taxon>Magnoliopsida</taxon>
        <taxon>eudicotyledons</taxon>
        <taxon>Gunneridae</taxon>
        <taxon>Pentapetalae</taxon>
        <taxon>asterids</taxon>
        <taxon>campanulids</taxon>
        <taxon>Asterales</taxon>
        <taxon>Asteraceae</taxon>
        <taxon>Asteroideae</taxon>
        <taxon>Heliantheae alliance</taxon>
        <taxon>Millerieae</taxon>
        <taxon>Smallanthus</taxon>
    </lineage>
</organism>
<gene>
    <name evidence="1" type="ORF">L1987_23024</name>
</gene>
<accession>A0ACB9IJ50</accession>
<comment type="caution">
    <text evidence="1">The sequence shown here is derived from an EMBL/GenBank/DDBJ whole genome shotgun (WGS) entry which is preliminary data.</text>
</comment>
<evidence type="ECO:0000313" key="2">
    <source>
        <dbReference type="Proteomes" id="UP001056120"/>
    </source>
</evidence>
<reference evidence="2" key="1">
    <citation type="journal article" date="2022" name="Mol. Ecol. Resour.">
        <title>The genomes of chicory, endive, great burdock and yacon provide insights into Asteraceae palaeo-polyploidization history and plant inulin production.</title>
        <authorList>
            <person name="Fan W."/>
            <person name="Wang S."/>
            <person name="Wang H."/>
            <person name="Wang A."/>
            <person name="Jiang F."/>
            <person name="Liu H."/>
            <person name="Zhao H."/>
            <person name="Xu D."/>
            <person name="Zhang Y."/>
        </authorList>
    </citation>
    <scope>NUCLEOTIDE SEQUENCE [LARGE SCALE GENOMIC DNA]</scope>
    <source>
        <strain evidence="2">cv. Yunnan</strain>
    </source>
</reference>
<sequence length="168" mass="19262">MIRMVRRGSRKVWWLIPCARKTPSRTKSKSDTYEIHGTELATIDEDSEMYEQQDNRAEKHQKRAKMGKTTKEELGRVFNTRFSVKNSYGLFLDMMTSTRSFGSIAFLSCALSLLSYIKLASSSLTSFSAKLHALHFEVPCTPPVQPFTELLQFLIGPVFKSIIEKPFR</sequence>
<reference evidence="1 2" key="2">
    <citation type="journal article" date="2022" name="Mol. Ecol. Resour.">
        <title>The genomes of chicory, endive, great burdock and yacon provide insights into Asteraceae paleo-polyploidization history and plant inulin production.</title>
        <authorList>
            <person name="Fan W."/>
            <person name="Wang S."/>
            <person name="Wang H."/>
            <person name="Wang A."/>
            <person name="Jiang F."/>
            <person name="Liu H."/>
            <person name="Zhao H."/>
            <person name="Xu D."/>
            <person name="Zhang Y."/>
        </authorList>
    </citation>
    <scope>NUCLEOTIDE SEQUENCE [LARGE SCALE GENOMIC DNA]</scope>
    <source>
        <strain evidence="2">cv. Yunnan</strain>
        <tissue evidence="1">Leaves</tissue>
    </source>
</reference>
<protein>
    <submittedName>
        <fullName evidence="1">Uncharacterized protein</fullName>
    </submittedName>
</protein>
<dbReference type="Proteomes" id="UP001056120">
    <property type="component" value="Linkage Group LG08"/>
</dbReference>
<proteinExistence type="predicted"/>